<evidence type="ECO:0000313" key="2">
    <source>
        <dbReference type="EMBL" id="SFS31984.1"/>
    </source>
</evidence>
<dbReference type="STRING" id="593133.SAMN04488006_0627"/>
<feature type="signal peptide" evidence="1">
    <location>
        <begin position="1"/>
        <end position="19"/>
    </location>
</feature>
<organism evidence="2 3">
    <name type="scientific">Lutibacter maritimus</name>
    <dbReference type="NCBI Taxonomy" id="593133"/>
    <lineage>
        <taxon>Bacteria</taxon>
        <taxon>Pseudomonadati</taxon>
        <taxon>Bacteroidota</taxon>
        <taxon>Flavobacteriia</taxon>
        <taxon>Flavobacteriales</taxon>
        <taxon>Flavobacteriaceae</taxon>
        <taxon>Lutibacter</taxon>
    </lineage>
</organism>
<keyword evidence="3" id="KW-1185">Reference proteome</keyword>
<gene>
    <name evidence="2" type="ORF">SAMN04488006_0627</name>
</gene>
<sequence length="210" mass="23970">MKRITLLLSCLLIISLSQAQQKAVTETGEEVILFDDGTWEYKNGEHIEETEIPTNSKKFEKDENSTFLLKSTKFNVGFWLNPKIWSFKKSTDNPDSEYELQLKGGDLYGIIISEKVHIPLETMKSIALENGKSVAPDLKIVKEEYRTVNGFKVLLLQMNGTMQGIKVSYYSYYFSNTNGTVQFVTYTSQNLIDSYSSEIEKLLNGFVELN</sequence>
<proteinExistence type="predicted"/>
<dbReference type="OrthoDB" id="6400696at2"/>
<keyword evidence="1" id="KW-0732">Signal</keyword>
<dbReference type="Proteomes" id="UP000199312">
    <property type="component" value="Unassembled WGS sequence"/>
</dbReference>
<accession>A0A1I6NVQ5</accession>
<feature type="chain" id="PRO_5011676865" evidence="1">
    <location>
        <begin position="20"/>
        <end position="210"/>
    </location>
</feature>
<name>A0A1I6NVQ5_9FLAO</name>
<dbReference type="AlphaFoldDB" id="A0A1I6NVQ5"/>
<evidence type="ECO:0000313" key="3">
    <source>
        <dbReference type="Proteomes" id="UP000199312"/>
    </source>
</evidence>
<reference evidence="3" key="1">
    <citation type="submission" date="2016-10" db="EMBL/GenBank/DDBJ databases">
        <authorList>
            <person name="Varghese N."/>
            <person name="Submissions S."/>
        </authorList>
    </citation>
    <scope>NUCLEOTIDE SEQUENCE [LARGE SCALE GENOMIC DNA]</scope>
    <source>
        <strain evidence="3">DSM 24450</strain>
    </source>
</reference>
<protein>
    <submittedName>
        <fullName evidence="2">Uncharacterized protein</fullName>
    </submittedName>
</protein>
<evidence type="ECO:0000256" key="1">
    <source>
        <dbReference type="SAM" id="SignalP"/>
    </source>
</evidence>
<dbReference type="EMBL" id="FOZP01000001">
    <property type="protein sequence ID" value="SFS31984.1"/>
    <property type="molecule type" value="Genomic_DNA"/>
</dbReference>